<dbReference type="RefSeq" id="WP_377175588.1">
    <property type="nucleotide sequence ID" value="NZ_JBHUFA010000004.1"/>
</dbReference>
<evidence type="ECO:0000313" key="2">
    <source>
        <dbReference type="EMBL" id="MFD1696047.1"/>
    </source>
</evidence>
<name>A0ABW4JW19_9HYPH</name>
<keyword evidence="1" id="KW-0732">Signal</keyword>
<accession>A0ABW4JW19</accession>
<comment type="caution">
    <text evidence="2">The sequence shown here is derived from an EMBL/GenBank/DDBJ whole genome shotgun (WGS) entry which is preliminary data.</text>
</comment>
<feature type="signal peptide" evidence="1">
    <location>
        <begin position="1"/>
        <end position="31"/>
    </location>
</feature>
<feature type="chain" id="PRO_5045890388" evidence="1">
    <location>
        <begin position="32"/>
        <end position="133"/>
    </location>
</feature>
<evidence type="ECO:0000313" key="3">
    <source>
        <dbReference type="Proteomes" id="UP001597327"/>
    </source>
</evidence>
<reference evidence="3" key="1">
    <citation type="journal article" date="2019" name="Int. J. Syst. Evol. Microbiol.">
        <title>The Global Catalogue of Microorganisms (GCM) 10K type strain sequencing project: providing services to taxonomists for standard genome sequencing and annotation.</title>
        <authorList>
            <consortium name="The Broad Institute Genomics Platform"/>
            <consortium name="The Broad Institute Genome Sequencing Center for Infectious Disease"/>
            <person name="Wu L."/>
            <person name="Ma J."/>
        </authorList>
    </citation>
    <scope>NUCLEOTIDE SEQUENCE [LARGE SCALE GENOMIC DNA]</scope>
    <source>
        <strain evidence="3">JCM 3369</strain>
    </source>
</reference>
<organism evidence="2 3">
    <name type="scientific">Roseibium aestuarii</name>
    <dbReference type="NCBI Taxonomy" id="2600299"/>
    <lineage>
        <taxon>Bacteria</taxon>
        <taxon>Pseudomonadati</taxon>
        <taxon>Pseudomonadota</taxon>
        <taxon>Alphaproteobacteria</taxon>
        <taxon>Hyphomicrobiales</taxon>
        <taxon>Stappiaceae</taxon>
        <taxon>Roseibium</taxon>
    </lineage>
</organism>
<evidence type="ECO:0000256" key="1">
    <source>
        <dbReference type="SAM" id="SignalP"/>
    </source>
</evidence>
<dbReference type="EMBL" id="JBHUFA010000004">
    <property type="protein sequence ID" value="MFD1696047.1"/>
    <property type="molecule type" value="Genomic_DNA"/>
</dbReference>
<protein>
    <submittedName>
        <fullName evidence="2">Uncharacterized protein</fullName>
    </submittedName>
</protein>
<proteinExistence type="predicted"/>
<dbReference type="Proteomes" id="UP001597327">
    <property type="component" value="Unassembled WGS sequence"/>
</dbReference>
<keyword evidence="3" id="KW-1185">Reference proteome</keyword>
<gene>
    <name evidence="2" type="ORF">ACFSC7_11020</name>
</gene>
<sequence length="133" mass="14599">MTRQRVSRGRGRLIRALVLSVACALPLAGQAQSHGGAHDPGRWNDYPTEARADYVFGCMAANGQDQLTLRRCACSVDVIASIIPYEKYEQAETVLTLQQVGGERMSAFRTMHMATALVADLRRAQAEAEILCF</sequence>